<dbReference type="SUPFAM" id="SSF52540">
    <property type="entry name" value="P-loop containing nucleoside triphosphate hydrolases"/>
    <property type="match status" value="1"/>
</dbReference>
<keyword evidence="3" id="KW-0547">Nucleotide-binding</keyword>
<gene>
    <name evidence="6" type="ORF">EsVE80_07270</name>
</gene>
<proteinExistence type="inferred from homology"/>
<reference evidence="6 7" key="1">
    <citation type="submission" date="2020-02" db="EMBL/GenBank/DDBJ databases">
        <title>Characterization of vanA genotype vancomycin-resistant Enterococcus saigonensis VE80.</title>
        <authorList>
            <person name="Harada T."/>
            <person name="Motooka D."/>
            <person name="Nakamura S."/>
            <person name="Yamamoto Y."/>
            <person name="Kawahara R."/>
            <person name="Kawatsu K."/>
        </authorList>
    </citation>
    <scope>NUCLEOTIDE SEQUENCE [LARGE SCALE GENOMIC DNA]</scope>
    <source>
        <strain evidence="6 7">VE80</strain>
    </source>
</reference>
<evidence type="ECO:0000256" key="4">
    <source>
        <dbReference type="ARBA" id="ARBA00022840"/>
    </source>
</evidence>
<protein>
    <submittedName>
        <fullName evidence="6">ABC transporter ATP-binding protein</fullName>
    </submittedName>
</protein>
<feature type="domain" description="ABC transporter" evidence="5">
    <location>
        <begin position="1"/>
        <end position="215"/>
    </location>
</feature>
<dbReference type="KEGG" id="esg:EsVE80_07270"/>
<evidence type="ECO:0000313" key="6">
    <source>
        <dbReference type="EMBL" id="BCA85204.1"/>
    </source>
</evidence>
<dbReference type="InterPro" id="IPR027417">
    <property type="entry name" value="P-loop_NTPase"/>
</dbReference>
<dbReference type="AlphaFoldDB" id="A0A679IN43"/>
<evidence type="ECO:0000256" key="3">
    <source>
        <dbReference type="ARBA" id="ARBA00022741"/>
    </source>
</evidence>
<organism evidence="6 7">
    <name type="scientific">Enterococcus saigonensis</name>
    <dbReference type="NCBI Taxonomy" id="1805431"/>
    <lineage>
        <taxon>Bacteria</taxon>
        <taxon>Bacillati</taxon>
        <taxon>Bacillota</taxon>
        <taxon>Bacilli</taxon>
        <taxon>Lactobacillales</taxon>
        <taxon>Enterococcaceae</taxon>
        <taxon>Enterococcus</taxon>
    </lineage>
</organism>
<sequence>MKLIGVSKKINNKLILENINLEANPGEIVGLVGPNGAGKTTTMKIMSGLIVNFEGEVQQKNNVGMLIDGPKFFPNKTARENLQYFASMVEDSYDFNFIEKIFDMTEYKKKKVKSFSLGMKQRLGMGLALINKSELLILDEPMNGLDPDGVKQTIKTLKMLAEKMKITIVISSHILDDLEKLCDRVYFIRNGEIVRHLDLKNESSLCFQFIFTENQQLDGKEILQQYRSFKELGPNTLIIEERDRKMAIRELVRQEIIPVEIRKYHESLTDAYFELADGQGGTR</sequence>
<dbReference type="PANTHER" id="PTHR43335:SF8">
    <property type="entry name" value="ABC TRANSPORTER, ATP-BINDING PROTEIN"/>
    <property type="match status" value="1"/>
</dbReference>
<keyword evidence="7" id="KW-1185">Reference proteome</keyword>
<accession>A0A679IN43</accession>
<dbReference type="PROSITE" id="PS00211">
    <property type="entry name" value="ABC_TRANSPORTER_1"/>
    <property type="match status" value="1"/>
</dbReference>
<keyword evidence="4 6" id="KW-0067">ATP-binding</keyword>
<evidence type="ECO:0000259" key="5">
    <source>
        <dbReference type="PROSITE" id="PS50893"/>
    </source>
</evidence>
<dbReference type="InterPro" id="IPR003439">
    <property type="entry name" value="ABC_transporter-like_ATP-bd"/>
</dbReference>
<dbReference type="PANTHER" id="PTHR43335">
    <property type="entry name" value="ABC TRANSPORTER, ATP-BINDING PROTEIN"/>
    <property type="match status" value="1"/>
</dbReference>
<keyword evidence="2" id="KW-0813">Transport</keyword>
<dbReference type="Proteomes" id="UP000502998">
    <property type="component" value="Chromosome"/>
</dbReference>
<dbReference type="SMART" id="SM00382">
    <property type="entry name" value="AAA"/>
    <property type="match status" value="1"/>
</dbReference>
<evidence type="ECO:0000256" key="2">
    <source>
        <dbReference type="ARBA" id="ARBA00022448"/>
    </source>
</evidence>
<dbReference type="GO" id="GO:0016887">
    <property type="term" value="F:ATP hydrolysis activity"/>
    <property type="evidence" value="ECO:0007669"/>
    <property type="project" value="InterPro"/>
</dbReference>
<dbReference type="RefSeq" id="WP_173102506.1">
    <property type="nucleotide sequence ID" value="NZ_AP022822.1"/>
</dbReference>
<dbReference type="Gene3D" id="3.40.50.300">
    <property type="entry name" value="P-loop containing nucleotide triphosphate hydrolases"/>
    <property type="match status" value="1"/>
</dbReference>
<evidence type="ECO:0000256" key="1">
    <source>
        <dbReference type="ARBA" id="ARBA00005417"/>
    </source>
</evidence>
<dbReference type="EMBL" id="AP022822">
    <property type="protein sequence ID" value="BCA85204.1"/>
    <property type="molecule type" value="Genomic_DNA"/>
</dbReference>
<dbReference type="Pfam" id="PF00005">
    <property type="entry name" value="ABC_tran"/>
    <property type="match status" value="1"/>
</dbReference>
<dbReference type="InterPro" id="IPR003593">
    <property type="entry name" value="AAA+_ATPase"/>
</dbReference>
<dbReference type="PROSITE" id="PS50893">
    <property type="entry name" value="ABC_TRANSPORTER_2"/>
    <property type="match status" value="1"/>
</dbReference>
<name>A0A679IN43_9ENTE</name>
<dbReference type="InterPro" id="IPR017871">
    <property type="entry name" value="ABC_transporter-like_CS"/>
</dbReference>
<comment type="similarity">
    <text evidence="1">Belongs to the ABC transporter superfamily.</text>
</comment>
<evidence type="ECO:0000313" key="7">
    <source>
        <dbReference type="Proteomes" id="UP000502998"/>
    </source>
</evidence>
<dbReference type="GO" id="GO:0005524">
    <property type="term" value="F:ATP binding"/>
    <property type="evidence" value="ECO:0007669"/>
    <property type="project" value="UniProtKB-KW"/>
</dbReference>